<evidence type="ECO:0000313" key="3">
    <source>
        <dbReference type="Proteomes" id="UP000194127"/>
    </source>
</evidence>
<feature type="chain" id="PRO_5013095322" description="CBM1 domain-containing protein" evidence="1">
    <location>
        <begin position="22"/>
        <end position="53"/>
    </location>
</feature>
<dbReference type="GeneID" id="36325596"/>
<evidence type="ECO:0000256" key="1">
    <source>
        <dbReference type="SAM" id="SignalP"/>
    </source>
</evidence>
<dbReference type="Proteomes" id="UP000194127">
    <property type="component" value="Unassembled WGS sequence"/>
</dbReference>
<evidence type="ECO:0008006" key="4">
    <source>
        <dbReference type="Google" id="ProtNLM"/>
    </source>
</evidence>
<sequence length="53" mass="5442">MQFIVKVFAVALAALATQAAATPVEAREPWGPGPKCVSGIPTPTGSNPIYTCL</sequence>
<dbReference type="EMBL" id="KZ110595">
    <property type="protein sequence ID" value="OSX63427.1"/>
    <property type="molecule type" value="Genomic_DNA"/>
</dbReference>
<accession>A0A1X6N486</accession>
<protein>
    <recommendedName>
        <fullName evidence="4">CBM1 domain-containing protein</fullName>
    </recommendedName>
</protein>
<organism evidence="2 3">
    <name type="scientific">Postia placenta MAD-698-R-SB12</name>
    <dbReference type="NCBI Taxonomy" id="670580"/>
    <lineage>
        <taxon>Eukaryota</taxon>
        <taxon>Fungi</taxon>
        <taxon>Dikarya</taxon>
        <taxon>Basidiomycota</taxon>
        <taxon>Agaricomycotina</taxon>
        <taxon>Agaricomycetes</taxon>
        <taxon>Polyporales</taxon>
        <taxon>Adustoporiaceae</taxon>
        <taxon>Rhodonia</taxon>
    </lineage>
</organism>
<evidence type="ECO:0000313" key="2">
    <source>
        <dbReference type="EMBL" id="OSX63427.1"/>
    </source>
</evidence>
<gene>
    <name evidence="2" type="ORF">POSPLADRAFT_1055489</name>
</gene>
<keyword evidence="3" id="KW-1185">Reference proteome</keyword>
<reference evidence="2 3" key="1">
    <citation type="submission" date="2017-04" db="EMBL/GenBank/DDBJ databases">
        <title>Genome Sequence of the Model Brown-Rot Fungus Postia placenta SB12.</title>
        <authorList>
            <consortium name="DOE Joint Genome Institute"/>
            <person name="Gaskell J."/>
            <person name="Kersten P."/>
            <person name="Larrondo L.F."/>
            <person name="Canessa P."/>
            <person name="Martinez D."/>
            <person name="Hibbett D."/>
            <person name="Schmoll M."/>
            <person name="Kubicek C.P."/>
            <person name="Martinez A.T."/>
            <person name="Yadav J."/>
            <person name="Master E."/>
            <person name="Magnuson J.K."/>
            <person name="James T."/>
            <person name="Yaver D."/>
            <person name="Berka R."/>
            <person name="Labutti K."/>
            <person name="Lipzen A."/>
            <person name="Aerts A."/>
            <person name="Barry K."/>
            <person name="Henrissat B."/>
            <person name="Blanchette R."/>
            <person name="Grigoriev I."/>
            <person name="Cullen D."/>
        </authorList>
    </citation>
    <scope>NUCLEOTIDE SEQUENCE [LARGE SCALE GENOMIC DNA]</scope>
    <source>
        <strain evidence="2 3">MAD-698-R-SB12</strain>
    </source>
</reference>
<keyword evidence="1" id="KW-0732">Signal</keyword>
<feature type="signal peptide" evidence="1">
    <location>
        <begin position="1"/>
        <end position="21"/>
    </location>
</feature>
<proteinExistence type="predicted"/>
<dbReference type="RefSeq" id="XP_024340221.1">
    <property type="nucleotide sequence ID" value="XM_024480646.1"/>
</dbReference>
<dbReference type="AlphaFoldDB" id="A0A1X6N486"/>
<name>A0A1X6N486_9APHY</name>